<keyword evidence="7" id="KW-1185">Reference proteome</keyword>
<evidence type="ECO:0000256" key="4">
    <source>
        <dbReference type="SAM" id="Phobius"/>
    </source>
</evidence>
<name>A0ABS9P2Y7_9RHOB</name>
<reference evidence="6" key="1">
    <citation type="submission" date="2022-02" db="EMBL/GenBank/DDBJ databases">
        <title>The genome sequence of Ruegeria sp. 1NDH52C.</title>
        <authorList>
            <person name="Du J."/>
        </authorList>
    </citation>
    <scope>NUCLEOTIDE SEQUENCE</scope>
    <source>
        <strain evidence="6">1NDH52C</strain>
    </source>
</reference>
<dbReference type="InterPro" id="IPR036259">
    <property type="entry name" value="MFS_trans_sf"/>
</dbReference>
<protein>
    <recommendedName>
        <fullName evidence="5">Major facilitator superfamily (MFS) profile domain-containing protein</fullName>
    </recommendedName>
</protein>
<evidence type="ECO:0000313" key="7">
    <source>
        <dbReference type="Proteomes" id="UP001165279"/>
    </source>
</evidence>
<feature type="domain" description="Major facilitator superfamily (MFS) profile" evidence="5">
    <location>
        <begin position="7"/>
        <end position="86"/>
    </location>
</feature>
<evidence type="ECO:0000256" key="2">
    <source>
        <dbReference type="ARBA" id="ARBA00022989"/>
    </source>
</evidence>
<feature type="non-terminal residue" evidence="6">
    <location>
        <position position="86"/>
    </location>
</feature>
<evidence type="ECO:0000313" key="6">
    <source>
        <dbReference type="EMBL" id="MCG6560862.1"/>
    </source>
</evidence>
<evidence type="ECO:0000259" key="5">
    <source>
        <dbReference type="PROSITE" id="PS50850"/>
    </source>
</evidence>
<dbReference type="EMBL" id="JAKOEM010000072">
    <property type="protein sequence ID" value="MCG6560862.1"/>
    <property type="molecule type" value="Genomic_DNA"/>
</dbReference>
<dbReference type="Proteomes" id="UP001165279">
    <property type="component" value="Unassembled WGS sequence"/>
</dbReference>
<gene>
    <name evidence="6" type="ORF">MB818_21915</name>
</gene>
<proteinExistence type="predicted"/>
<sequence>MPKRWVVLFVLFFARTVMAIQFQSVAALSPFIMDSLAITLTEIGILIGLFSGPGIIVAVAGGAVASWFGDKRTVIASLVLMVVGAA</sequence>
<dbReference type="SUPFAM" id="SSF103473">
    <property type="entry name" value="MFS general substrate transporter"/>
    <property type="match status" value="1"/>
</dbReference>
<keyword evidence="1 4" id="KW-0812">Transmembrane</keyword>
<evidence type="ECO:0000256" key="3">
    <source>
        <dbReference type="ARBA" id="ARBA00023136"/>
    </source>
</evidence>
<dbReference type="Gene3D" id="1.20.1250.20">
    <property type="entry name" value="MFS general substrate transporter like domains"/>
    <property type="match status" value="1"/>
</dbReference>
<accession>A0ABS9P2Y7</accession>
<dbReference type="PROSITE" id="PS50850">
    <property type="entry name" value="MFS"/>
    <property type="match status" value="1"/>
</dbReference>
<feature type="transmembrane region" description="Helical" evidence="4">
    <location>
        <begin position="43"/>
        <end position="68"/>
    </location>
</feature>
<dbReference type="InterPro" id="IPR020846">
    <property type="entry name" value="MFS_dom"/>
</dbReference>
<keyword evidence="2 4" id="KW-1133">Transmembrane helix</keyword>
<keyword evidence="3 4" id="KW-0472">Membrane</keyword>
<evidence type="ECO:0000256" key="1">
    <source>
        <dbReference type="ARBA" id="ARBA00022692"/>
    </source>
</evidence>
<organism evidence="6 7">
    <name type="scientific">Ruegeria alba</name>
    <dbReference type="NCBI Taxonomy" id="2916756"/>
    <lineage>
        <taxon>Bacteria</taxon>
        <taxon>Pseudomonadati</taxon>
        <taxon>Pseudomonadota</taxon>
        <taxon>Alphaproteobacteria</taxon>
        <taxon>Rhodobacterales</taxon>
        <taxon>Roseobacteraceae</taxon>
        <taxon>Ruegeria</taxon>
    </lineage>
</organism>
<comment type="caution">
    <text evidence="6">The sequence shown here is derived from an EMBL/GenBank/DDBJ whole genome shotgun (WGS) entry which is preliminary data.</text>
</comment>